<dbReference type="AlphaFoldDB" id="A0AB35G088"/>
<protein>
    <submittedName>
        <fullName evidence="2">YfhO family protein</fullName>
    </submittedName>
</protein>
<keyword evidence="1" id="KW-1133">Transmembrane helix</keyword>
<dbReference type="EMBL" id="JAHBFV010000015">
    <property type="protein sequence ID" value="MBZ6015970.1"/>
    <property type="molecule type" value="Genomic_DNA"/>
</dbReference>
<feature type="transmembrane region" description="Helical" evidence="1">
    <location>
        <begin position="350"/>
        <end position="367"/>
    </location>
</feature>
<organism evidence="2 3">
    <name type="scientific">Leuconostoc gelidum subsp. gelidum</name>
    <dbReference type="NCBI Taxonomy" id="1607839"/>
    <lineage>
        <taxon>Bacteria</taxon>
        <taxon>Bacillati</taxon>
        <taxon>Bacillota</taxon>
        <taxon>Bacilli</taxon>
        <taxon>Lactobacillales</taxon>
        <taxon>Lactobacillaceae</taxon>
        <taxon>Leuconostoc</taxon>
        <taxon>Leuconostoc gelidum group</taxon>
    </lineage>
</organism>
<feature type="transmembrane region" description="Helical" evidence="1">
    <location>
        <begin position="313"/>
        <end position="330"/>
    </location>
</feature>
<feature type="transmembrane region" description="Helical" evidence="1">
    <location>
        <begin position="100"/>
        <end position="119"/>
    </location>
</feature>
<sequence length="578" mass="64977">MRWIKKITWWQLLLIFLILAIASMGPQIVKQTMYMNSWDVPFHLSRMYELTKGFENGKWLPDISAYTFGQNGYGVNLFYGYSFTYLVALIYFWTHQAITAVLAGYIILLTTAMGLNYYAGSLFFTGGRSKLKSFAFSTLYVLAPVTFGQIKVRGLPGELIGILLFPAVLAAFYAIMFTARKSWVFASIVSTITVTNHVLSALLLLIVLTIMFIVFLYKKQATTGKLWQLVKAGILTLLLSAFYVMPFIQQILSDKIAGANVFFQATSVWDSISSSISNQATLNWTAIPVGVFVFVMSIVVVLGLLYTRSFSNHVQIIGGWLAISLIAIFYTPIEILTKTPLHVFQMMGRFYPIIMLLGLLFVIEGLERFSEIGLLKQKTVGWLFVTGIVLAIFSAWKMQVTTYYNGGSANIANYQVGKKQLPKTVSNSDFDYQIQHYYQLPLGSKDYLGQGRVKFVNNYQVGSWGDNRDAKRIYIDGKLSSLQLTHKGYVFTVANVPTSSKQVLLPMTNYKGWQVIGANNKILPITTIKGKMAVDPKGNRTLHLTYHKTLLHRVAIMVSAISVVALLVVGLMTYFKRR</sequence>
<accession>A0AB35G088</accession>
<feature type="transmembrane region" description="Helical" evidence="1">
    <location>
        <begin position="229"/>
        <end position="248"/>
    </location>
</feature>
<name>A0AB35G088_LEUGE</name>
<evidence type="ECO:0000256" key="1">
    <source>
        <dbReference type="SAM" id="Phobius"/>
    </source>
</evidence>
<feature type="transmembrane region" description="Helical" evidence="1">
    <location>
        <begin position="73"/>
        <end position="93"/>
    </location>
</feature>
<keyword evidence="1" id="KW-0812">Transmembrane</keyword>
<feature type="transmembrane region" description="Helical" evidence="1">
    <location>
        <begin position="159"/>
        <end position="178"/>
    </location>
</feature>
<feature type="transmembrane region" description="Helical" evidence="1">
    <location>
        <begin position="198"/>
        <end position="217"/>
    </location>
</feature>
<keyword evidence="1" id="KW-0472">Membrane</keyword>
<evidence type="ECO:0000313" key="3">
    <source>
        <dbReference type="Proteomes" id="UP000727071"/>
    </source>
</evidence>
<dbReference type="RefSeq" id="WP_224133889.1">
    <property type="nucleotide sequence ID" value="NZ_JAHBFS010000003.1"/>
</dbReference>
<evidence type="ECO:0000313" key="2">
    <source>
        <dbReference type="EMBL" id="MBZ6015970.1"/>
    </source>
</evidence>
<feature type="transmembrane region" description="Helical" evidence="1">
    <location>
        <begin position="284"/>
        <end position="306"/>
    </location>
</feature>
<proteinExistence type="predicted"/>
<feature type="transmembrane region" description="Helical" evidence="1">
    <location>
        <begin position="131"/>
        <end position="147"/>
    </location>
</feature>
<gene>
    <name evidence="2" type="ORF">KII88_05420</name>
</gene>
<comment type="caution">
    <text evidence="2">The sequence shown here is derived from an EMBL/GenBank/DDBJ whole genome shotgun (WGS) entry which is preliminary data.</text>
</comment>
<reference evidence="2" key="1">
    <citation type="submission" date="2021-05" db="EMBL/GenBank/DDBJ databases">
        <title>Pangenome of Leuconostoc gelidum warrants species status for Leuconostoc gelidum subsp. gasicomitatum.</title>
        <authorList>
            <person name="Johansson P."/>
            <person name="Sade E."/>
            <person name="Hultman J."/>
            <person name="Auvinen P."/>
            <person name="Bjorkroth J."/>
        </authorList>
    </citation>
    <scope>NUCLEOTIDE SEQUENCE</scope>
    <source>
        <strain evidence="2">C220d</strain>
    </source>
</reference>
<dbReference type="Proteomes" id="UP000727071">
    <property type="component" value="Unassembled WGS sequence"/>
</dbReference>
<feature type="transmembrane region" description="Helical" evidence="1">
    <location>
        <begin position="554"/>
        <end position="575"/>
    </location>
</feature>
<feature type="transmembrane region" description="Helical" evidence="1">
    <location>
        <begin position="379"/>
        <end position="396"/>
    </location>
</feature>